<keyword evidence="2" id="KW-0678">Repressor</keyword>
<feature type="compositionally biased region" description="Basic and acidic residues" evidence="7">
    <location>
        <begin position="1"/>
        <end position="15"/>
    </location>
</feature>
<dbReference type="InterPro" id="IPR013907">
    <property type="entry name" value="Sds3"/>
</dbReference>
<accession>A0ABM1DT10</accession>
<protein>
    <submittedName>
        <fullName evidence="9 10">Breast cancer metastasis-suppressor 1-like protein-A</fullName>
    </submittedName>
</protein>
<keyword evidence="8" id="KW-1185">Reference proteome</keyword>
<evidence type="ECO:0000256" key="5">
    <source>
        <dbReference type="ARBA" id="ARBA00023242"/>
    </source>
</evidence>
<evidence type="ECO:0000313" key="9">
    <source>
        <dbReference type="RefSeq" id="XP_014663080.1"/>
    </source>
</evidence>
<keyword evidence="5" id="KW-0539">Nucleus</keyword>
<keyword evidence="4" id="KW-0804">Transcription</keyword>
<dbReference type="Gene3D" id="1.20.5.1500">
    <property type="match status" value="1"/>
</dbReference>
<dbReference type="RefSeq" id="XP_014663081.1">
    <property type="nucleotide sequence ID" value="XM_014807595.1"/>
</dbReference>
<organism evidence="8 10">
    <name type="scientific">Priapulus caudatus</name>
    <name type="common">Priapulid worm</name>
    <dbReference type="NCBI Taxonomy" id="37621"/>
    <lineage>
        <taxon>Eukaryota</taxon>
        <taxon>Metazoa</taxon>
        <taxon>Ecdysozoa</taxon>
        <taxon>Scalidophora</taxon>
        <taxon>Priapulida</taxon>
        <taxon>Priapulimorpha</taxon>
        <taxon>Priapulimorphida</taxon>
        <taxon>Priapulidae</taxon>
        <taxon>Priapulus</taxon>
    </lineage>
</organism>
<evidence type="ECO:0000256" key="1">
    <source>
        <dbReference type="ARBA" id="ARBA00004123"/>
    </source>
</evidence>
<evidence type="ECO:0000256" key="6">
    <source>
        <dbReference type="SAM" id="Coils"/>
    </source>
</evidence>
<evidence type="ECO:0000313" key="8">
    <source>
        <dbReference type="Proteomes" id="UP000695022"/>
    </source>
</evidence>
<comment type="subcellular location">
    <subcellularLocation>
        <location evidence="1">Nucleus</location>
    </subcellularLocation>
</comment>
<evidence type="ECO:0000313" key="10">
    <source>
        <dbReference type="RefSeq" id="XP_014663081.1"/>
    </source>
</evidence>
<sequence>MPIDTMKRKDDKDDKYESDEDGEEAGTADSEKSSGDESTSSAETDVDEDSSDMDEEECDQRRTECLYDMVDLERQFIELREQLCRERTQEVEDKLGEVKAGRAAEYLQPLSQLQQNMQIRTQVAGILKELKVEAVRKEYDCELQSATQSFKSDKMLLYDQVKSELEEKIRMLEEDRDSIDITSDIWNELHFGSKKKKKNYSDPMCPEKRRKPITVTGPYVVYMLSDGDILDDWTTVKKAMGAQKRKGECEYSSYVYILHVLQ</sequence>
<evidence type="ECO:0000256" key="4">
    <source>
        <dbReference type="ARBA" id="ARBA00023163"/>
    </source>
</evidence>
<gene>
    <name evidence="9 10" type="primary">LOC106805837</name>
</gene>
<name>A0ABM1DT10_PRICU</name>
<dbReference type="PANTHER" id="PTHR21964">
    <property type="entry name" value="BREAST CANCER METASTASIS-SUPPRESSOR 1"/>
    <property type="match status" value="1"/>
</dbReference>
<dbReference type="SMART" id="SM01401">
    <property type="entry name" value="Sds3"/>
    <property type="match status" value="1"/>
</dbReference>
<dbReference type="Proteomes" id="UP000695022">
    <property type="component" value="Unplaced"/>
</dbReference>
<keyword evidence="6" id="KW-0175">Coiled coil</keyword>
<feature type="coiled-coil region" evidence="6">
    <location>
        <begin position="155"/>
        <end position="182"/>
    </location>
</feature>
<feature type="compositionally biased region" description="Acidic residues" evidence="7">
    <location>
        <begin position="16"/>
        <end position="26"/>
    </location>
</feature>
<keyword evidence="3" id="KW-0805">Transcription regulation</keyword>
<dbReference type="GeneID" id="106805837"/>
<feature type="region of interest" description="Disordered" evidence="7">
    <location>
        <begin position="1"/>
        <end position="60"/>
    </location>
</feature>
<proteinExistence type="predicted"/>
<feature type="compositionally biased region" description="Acidic residues" evidence="7">
    <location>
        <begin position="44"/>
        <end position="58"/>
    </location>
</feature>
<dbReference type="RefSeq" id="XP_014663080.1">
    <property type="nucleotide sequence ID" value="XM_014807594.1"/>
</dbReference>
<evidence type="ECO:0000256" key="7">
    <source>
        <dbReference type="SAM" id="MobiDB-lite"/>
    </source>
</evidence>
<dbReference type="Pfam" id="PF08598">
    <property type="entry name" value="Sds3"/>
    <property type="match status" value="1"/>
</dbReference>
<evidence type="ECO:0000256" key="3">
    <source>
        <dbReference type="ARBA" id="ARBA00023015"/>
    </source>
</evidence>
<reference evidence="9 10" key="1">
    <citation type="submission" date="2025-05" db="UniProtKB">
        <authorList>
            <consortium name="RefSeq"/>
        </authorList>
    </citation>
    <scope>IDENTIFICATION</scope>
</reference>
<evidence type="ECO:0000256" key="2">
    <source>
        <dbReference type="ARBA" id="ARBA00022491"/>
    </source>
</evidence>